<proteinExistence type="predicted"/>
<evidence type="ECO:0000313" key="2">
    <source>
        <dbReference type="EMBL" id="NHN34520.1"/>
    </source>
</evidence>
<evidence type="ECO:0000256" key="1">
    <source>
        <dbReference type="SAM" id="Coils"/>
    </source>
</evidence>
<organism evidence="2 3">
    <name type="scientific">Paenibacillus agricola</name>
    <dbReference type="NCBI Taxonomy" id="2716264"/>
    <lineage>
        <taxon>Bacteria</taxon>
        <taxon>Bacillati</taxon>
        <taxon>Bacillota</taxon>
        <taxon>Bacilli</taxon>
        <taxon>Bacillales</taxon>
        <taxon>Paenibacillaceae</taxon>
        <taxon>Paenibacillus</taxon>
    </lineage>
</organism>
<dbReference type="EMBL" id="JAAOIW010000019">
    <property type="protein sequence ID" value="NHN34520.1"/>
    <property type="molecule type" value="Genomic_DNA"/>
</dbReference>
<comment type="caution">
    <text evidence="2">The sequence shown here is derived from an EMBL/GenBank/DDBJ whole genome shotgun (WGS) entry which is preliminary data.</text>
</comment>
<sequence length="77" mass="9430">MEQSEQTINRIKEELEKQQEENAMMAYEHENGRVLNDEERKILEREYEPRFDVIYPNYIINLIQSILKFGRIRLKQS</sequence>
<feature type="coiled-coil region" evidence="1">
    <location>
        <begin position="1"/>
        <end position="30"/>
    </location>
</feature>
<evidence type="ECO:0000313" key="3">
    <source>
        <dbReference type="Proteomes" id="UP001165962"/>
    </source>
</evidence>
<keyword evidence="3" id="KW-1185">Reference proteome</keyword>
<keyword evidence="1" id="KW-0175">Coiled coil</keyword>
<gene>
    <name evidence="2" type="ORF">G9U52_32535</name>
</gene>
<dbReference type="RefSeq" id="WP_166155534.1">
    <property type="nucleotide sequence ID" value="NZ_JAAOIW010000019.1"/>
</dbReference>
<accession>A0ABX0JDF8</accession>
<dbReference type="Proteomes" id="UP001165962">
    <property type="component" value="Unassembled WGS sequence"/>
</dbReference>
<name>A0ABX0JDF8_9BACL</name>
<reference evidence="2" key="1">
    <citation type="submission" date="2020-03" db="EMBL/GenBank/DDBJ databases">
        <title>Draft sequencing of Paenibacilllus sp. S3N08.</title>
        <authorList>
            <person name="Kim D.-U."/>
        </authorList>
    </citation>
    <scope>NUCLEOTIDE SEQUENCE</scope>
    <source>
        <strain evidence="2">S3N08</strain>
    </source>
</reference>
<protein>
    <submittedName>
        <fullName evidence="2">Uncharacterized protein</fullName>
    </submittedName>
</protein>